<protein>
    <submittedName>
        <fullName evidence="1">Tail component</fullName>
    </submittedName>
</protein>
<sequence>MGVKLIGFEKLEVKLTKNMDLSAVKTVVKKNGAEMQKKAMKEAPVLTHHLQKSIMLEITDGGMTAEVESTAEYAGYQEYGTRFMKGKPHIRPAFDEQKGKFKSDLGKLVR</sequence>
<dbReference type="EMBL" id="BK015255">
    <property type="protein sequence ID" value="DAD98173.1"/>
    <property type="molecule type" value="Genomic_DNA"/>
</dbReference>
<name>A0A8S5NTP7_9CAUD</name>
<organism evidence="1">
    <name type="scientific">Myoviridae sp. cte5Z19</name>
    <dbReference type="NCBI Taxonomy" id="2825145"/>
    <lineage>
        <taxon>Viruses</taxon>
        <taxon>Duplodnaviria</taxon>
        <taxon>Heunggongvirae</taxon>
        <taxon>Uroviricota</taxon>
        <taxon>Caudoviricetes</taxon>
    </lineage>
</organism>
<proteinExistence type="predicted"/>
<dbReference type="InterPro" id="IPR010064">
    <property type="entry name" value="HK97-gp10_tail"/>
</dbReference>
<reference evidence="1" key="1">
    <citation type="journal article" date="2021" name="Proc. Natl. Acad. Sci. U.S.A.">
        <title>A Catalog of Tens of Thousands of Viruses from Human Metagenomes Reveals Hidden Associations with Chronic Diseases.</title>
        <authorList>
            <person name="Tisza M.J."/>
            <person name="Buck C.B."/>
        </authorList>
    </citation>
    <scope>NUCLEOTIDE SEQUENCE</scope>
    <source>
        <strain evidence="1">Cte5Z19</strain>
    </source>
</reference>
<evidence type="ECO:0000313" key="1">
    <source>
        <dbReference type="EMBL" id="DAD98173.1"/>
    </source>
</evidence>
<accession>A0A8S5NTP7</accession>
<dbReference type="NCBIfam" id="TIGR01725">
    <property type="entry name" value="phge_HK97_gp10"/>
    <property type="match status" value="1"/>
</dbReference>
<dbReference type="Pfam" id="PF04883">
    <property type="entry name" value="HK97-gp10_like"/>
    <property type="match status" value="1"/>
</dbReference>